<keyword evidence="2" id="KW-0238">DNA-binding</keyword>
<dbReference type="SUPFAM" id="SSF48008">
    <property type="entry name" value="GntR ligand-binding domain-like"/>
    <property type="match status" value="1"/>
</dbReference>
<keyword evidence="1" id="KW-0805">Transcription regulation</keyword>
<gene>
    <name evidence="5" type="ORF">JDP02_01455</name>
</gene>
<dbReference type="GO" id="GO:0003677">
    <property type="term" value="F:DNA binding"/>
    <property type="evidence" value="ECO:0007669"/>
    <property type="project" value="UniProtKB-KW"/>
</dbReference>
<organism evidence="5 6">
    <name type="scientific">Corynebacterium tuberculostearicum</name>
    <dbReference type="NCBI Taxonomy" id="38304"/>
    <lineage>
        <taxon>Bacteria</taxon>
        <taxon>Bacillati</taxon>
        <taxon>Actinomycetota</taxon>
        <taxon>Actinomycetes</taxon>
        <taxon>Mycobacteriales</taxon>
        <taxon>Corynebacteriaceae</taxon>
        <taxon>Corynebacterium</taxon>
    </lineage>
</organism>
<dbReference type="SMART" id="SM00895">
    <property type="entry name" value="FCD"/>
    <property type="match status" value="1"/>
</dbReference>
<dbReference type="PANTHER" id="PTHR43537">
    <property type="entry name" value="TRANSCRIPTIONAL REGULATOR, GNTR FAMILY"/>
    <property type="match status" value="1"/>
</dbReference>
<feature type="domain" description="HTH gntR-type" evidence="4">
    <location>
        <begin position="5"/>
        <end position="72"/>
    </location>
</feature>
<dbReference type="PROSITE" id="PS50949">
    <property type="entry name" value="HTH_GNTR"/>
    <property type="match status" value="1"/>
</dbReference>
<dbReference type="InterPro" id="IPR036388">
    <property type="entry name" value="WH-like_DNA-bd_sf"/>
</dbReference>
<comment type="caution">
    <text evidence="5">The sequence shown here is derived from an EMBL/GenBank/DDBJ whole genome shotgun (WGS) entry which is preliminary data.</text>
</comment>
<dbReference type="GO" id="GO:0003700">
    <property type="term" value="F:DNA-binding transcription factor activity"/>
    <property type="evidence" value="ECO:0007669"/>
    <property type="project" value="InterPro"/>
</dbReference>
<accession>A0A8I1HP20</accession>
<evidence type="ECO:0000256" key="2">
    <source>
        <dbReference type="ARBA" id="ARBA00023125"/>
    </source>
</evidence>
<dbReference type="EMBL" id="JAEHFL010000002">
    <property type="protein sequence ID" value="MBK3427181.1"/>
    <property type="molecule type" value="Genomic_DNA"/>
</dbReference>
<dbReference type="InterPro" id="IPR000524">
    <property type="entry name" value="Tscrpt_reg_HTH_GntR"/>
</dbReference>
<protein>
    <submittedName>
        <fullName evidence="5">FadR family transcriptional regulator</fullName>
    </submittedName>
</protein>
<evidence type="ECO:0000256" key="3">
    <source>
        <dbReference type="ARBA" id="ARBA00023163"/>
    </source>
</evidence>
<sequence length="231" mass="24986">MSATPPLLGSVVDQLGADIVSGDLAEGERFRLGDVEKRFGISRTVAREAMRALEHLGMVSSGRRVGLTVLPMEKWAVYDPAIIGWRLDNDKTRGQQVARLNELRLGIEPVAARLAAGNATAQQRAELLRLAARLAELESTPSPRVGEELETDLRFHTLILRASGNEMLAALAPSLVAMLKGKSVFGSRKRDPISGTTQLHMELARAIDAGLADAAEETSRTILDRTRAENG</sequence>
<proteinExistence type="predicted"/>
<dbReference type="InterPro" id="IPR011711">
    <property type="entry name" value="GntR_C"/>
</dbReference>
<evidence type="ECO:0000313" key="6">
    <source>
        <dbReference type="Proteomes" id="UP000603369"/>
    </source>
</evidence>
<dbReference type="InterPro" id="IPR036390">
    <property type="entry name" value="WH_DNA-bd_sf"/>
</dbReference>
<dbReference type="Gene3D" id="1.20.120.530">
    <property type="entry name" value="GntR ligand-binding domain-like"/>
    <property type="match status" value="1"/>
</dbReference>
<dbReference type="AlphaFoldDB" id="A0A8I1HP20"/>
<evidence type="ECO:0000256" key="1">
    <source>
        <dbReference type="ARBA" id="ARBA00023015"/>
    </source>
</evidence>
<evidence type="ECO:0000313" key="5">
    <source>
        <dbReference type="EMBL" id="MBK3427181.1"/>
    </source>
</evidence>
<dbReference type="InterPro" id="IPR008920">
    <property type="entry name" value="TF_FadR/GntR_C"/>
</dbReference>
<dbReference type="Proteomes" id="UP000603369">
    <property type="component" value="Unassembled WGS sequence"/>
</dbReference>
<reference evidence="5 6" key="1">
    <citation type="submission" date="2020-12" db="EMBL/GenBank/DDBJ databases">
        <title>Draft genome sequence of the commensal strain Corynebacterium tuberculostearicum MFP09/CIP 102622 isolated from human skin.</title>
        <authorList>
            <person name="Boukerb A.M."/>
            <person name="Janvier X."/>
            <person name="Feuilloley M.G.J."/>
            <person name="Groboillot A."/>
        </authorList>
    </citation>
    <scope>NUCLEOTIDE SEQUENCE [LARGE SCALE GENOMIC DNA]</scope>
    <source>
        <strain evidence="5 6">CIP 102622</strain>
    </source>
</reference>
<dbReference type="Pfam" id="PF07729">
    <property type="entry name" value="FCD"/>
    <property type="match status" value="1"/>
</dbReference>
<dbReference type="GeneID" id="88918424"/>
<name>A0A8I1HP20_9CORY</name>
<dbReference type="Gene3D" id="1.10.10.10">
    <property type="entry name" value="Winged helix-like DNA-binding domain superfamily/Winged helix DNA-binding domain"/>
    <property type="match status" value="1"/>
</dbReference>
<dbReference type="Pfam" id="PF00392">
    <property type="entry name" value="GntR"/>
    <property type="match status" value="1"/>
</dbReference>
<dbReference type="SMART" id="SM00345">
    <property type="entry name" value="HTH_GNTR"/>
    <property type="match status" value="1"/>
</dbReference>
<dbReference type="RefSeq" id="WP_200435271.1">
    <property type="nucleotide sequence ID" value="NZ_JAEHFL010000002.1"/>
</dbReference>
<keyword evidence="6" id="KW-1185">Reference proteome</keyword>
<keyword evidence="3" id="KW-0804">Transcription</keyword>
<evidence type="ECO:0000259" key="4">
    <source>
        <dbReference type="PROSITE" id="PS50949"/>
    </source>
</evidence>
<dbReference type="SUPFAM" id="SSF46785">
    <property type="entry name" value="Winged helix' DNA-binding domain"/>
    <property type="match status" value="1"/>
</dbReference>
<dbReference type="PANTHER" id="PTHR43537:SF44">
    <property type="entry name" value="GNTR FAMILY REGULATORY PROTEIN"/>
    <property type="match status" value="1"/>
</dbReference>